<dbReference type="SMART" id="SM00065">
    <property type="entry name" value="GAF"/>
    <property type="match status" value="1"/>
</dbReference>
<dbReference type="PANTHER" id="PTHR24421:SF61">
    <property type="entry name" value="OXYGEN SENSOR HISTIDINE KINASE NREB"/>
    <property type="match status" value="1"/>
</dbReference>
<evidence type="ECO:0000256" key="4">
    <source>
        <dbReference type="SAM" id="Coils"/>
    </source>
</evidence>
<gene>
    <name evidence="7" type="ORF">BDD16_003445</name>
</gene>
<proteinExistence type="predicted"/>
<organism evidence="7 8">
    <name type="scientific">Sphaerotilus montanus</name>
    <dbReference type="NCBI Taxonomy" id="522889"/>
    <lineage>
        <taxon>Bacteria</taxon>
        <taxon>Pseudomonadati</taxon>
        <taxon>Pseudomonadota</taxon>
        <taxon>Betaproteobacteria</taxon>
        <taxon>Burkholderiales</taxon>
        <taxon>Sphaerotilaceae</taxon>
        <taxon>Sphaerotilus</taxon>
    </lineage>
</organism>
<evidence type="ECO:0000256" key="1">
    <source>
        <dbReference type="ARBA" id="ARBA00022679"/>
    </source>
</evidence>
<evidence type="ECO:0000256" key="3">
    <source>
        <dbReference type="ARBA" id="ARBA00023012"/>
    </source>
</evidence>
<dbReference type="InterPro" id="IPR036890">
    <property type="entry name" value="HATPase_C_sf"/>
</dbReference>
<keyword evidence="5" id="KW-1133">Transmembrane helix</keyword>
<comment type="caution">
    <text evidence="7">The sequence shown here is derived from an EMBL/GenBank/DDBJ whole genome shotgun (WGS) entry which is preliminary data.</text>
</comment>
<keyword evidence="8" id="KW-1185">Reference proteome</keyword>
<dbReference type="Pfam" id="PF07730">
    <property type="entry name" value="HisKA_3"/>
    <property type="match status" value="1"/>
</dbReference>
<evidence type="ECO:0000256" key="5">
    <source>
        <dbReference type="SAM" id="Phobius"/>
    </source>
</evidence>
<dbReference type="InterPro" id="IPR003594">
    <property type="entry name" value="HATPase_dom"/>
</dbReference>
<dbReference type="Proteomes" id="UP000518288">
    <property type="component" value="Unassembled WGS sequence"/>
</dbReference>
<evidence type="ECO:0000313" key="7">
    <source>
        <dbReference type="EMBL" id="NYG34459.1"/>
    </source>
</evidence>
<dbReference type="InterPro" id="IPR003018">
    <property type="entry name" value="GAF"/>
</dbReference>
<dbReference type="PANTHER" id="PTHR24421">
    <property type="entry name" value="NITRATE/NITRITE SENSOR PROTEIN NARX-RELATED"/>
    <property type="match status" value="1"/>
</dbReference>
<name>A0A7Y9R197_9BURK</name>
<feature type="transmembrane region" description="Helical" evidence="5">
    <location>
        <begin position="15"/>
        <end position="38"/>
    </location>
</feature>
<dbReference type="Pfam" id="PF02518">
    <property type="entry name" value="HATPase_c"/>
    <property type="match status" value="1"/>
</dbReference>
<protein>
    <submittedName>
        <fullName evidence="7">Signal transduction histidine kinase</fullName>
    </submittedName>
</protein>
<keyword evidence="5" id="KW-0472">Membrane</keyword>
<dbReference type="Pfam" id="PF13185">
    <property type="entry name" value="GAF_2"/>
    <property type="match status" value="1"/>
</dbReference>
<sequence>MWVRLRRRYFDSRPLVWQFAVATLLPALLVAAVLHWGLQGAPDVVGAVLATAGLSTVVSVLLAHRVGRSLRQLVAATRMVRRSRPLDDVNLPLQTGSAELQRASAGLRRLIEVWRRRQRALIAQTETLGRRLELRTHELSTLQDLSIGLASKTELHELVAEALGALEQTMAYTSASVWSRTARDEGGQVVLMGYRQNDDAAGQSPAEDLTGMRLSRSNLQHYEYIEREGAPIVENRVRQSLLSWLWSWLSDDARTSGLYRGTKAWMAVPLKSREAVMGVLRVDHEEPDFFDAERVRLLTAVGSQTGLAMRHAQLLAQQKDQAVVAERNRIARDLHDAVSQTLFAANVIAGTLGRLASRLAEGDAAAAVLQQQAEALERLNKGALAEMRLLMFELRPDALQHLPLAELLQHAIDALASRGTIEVSQRLARDDRLPGASRVHIYRIAQEALSNIGRHSGASHAVVEWIVPEHGAGGRLRIADDGHGFDPGASPPGHFGLGNMAERAAEIGATWNITSGPDEGTEIRLELP</sequence>
<keyword evidence="1" id="KW-0808">Transferase</keyword>
<feature type="coiled-coil region" evidence="4">
    <location>
        <begin position="359"/>
        <end position="386"/>
    </location>
</feature>
<evidence type="ECO:0000313" key="8">
    <source>
        <dbReference type="Proteomes" id="UP000518288"/>
    </source>
</evidence>
<dbReference type="Gene3D" id="1.20.5.1930">
    <property type="match status" value="1"/>
</dbReference>
<dbReference type="InterPro" id="IPR050482">
    <property type="entry name" value="Sensor_HK_TwoCompSys"/>
</dbReference>
<dbReference type="AlphaFoldDB" id="A0A7Y9R197"/>
<dbReference type="GO" id="GO:0000155">
    <property type="term" value="F:phosphorelay sensor kinase activity"/>
    <property type="evidence" value="ECO:0007669"/>
    <property type="project" value="InterPro"/>
</dbReference>
<keyword evidence="5" id="KW-0812">Transmembrane</keyword>
<evidence type="ECO:0000259" key="6">
    <source>
        <dbReference type="SMART" id="SM00065"/>
    </source>
</evidence>
<dbReference type="CDD" id="cd16917">
    <property type="entry name" value="HATPase_UhpB-NarQ-NarX-like"/>
    <property type="match status" value="1"/>
</dbReference>
<feature type="domain" description="GAF" evidence="6">
    <location>
        <begin position="154"/>
        <end position="319"/>
    </location>
</feature>
<dbReference type="SUPFAM" id="SSF55874">
    <property type="entry name" value="ATPase domain of HSP90 chaperone/DNA topoisomerase II/histidine kinase"/>
    <property type="match status" value="1"/>
</dbReference>
<feature type="transmembrane region" description="Helical" evidence="5">
    <location>
        <begin position="44"/>
        <end position="63"/>
    </location>
</feature>
<dbReference type="EMBL" id="JACCFH010000001">
    <property type="protein sequence ID" value="NYG34459.1"/>
    <property type="molecule type" value="Genomic_DNA"/>
</dbReference>
<dbReference type="InterPro" id="IPR029016">
    <property type="entry name" value="GAF-like_dom_sf"/>
</dbReference>
<dbReference type="Gene3D" id="3.30.565.10">
    <property type="entry name" value="Histidine kinase-like ATPase, C-terminal domain"/>
    <property type="match status" value="1"/>
</dbReference>
<reference evidence="7 8" key="1">
    <citation type="submission" date="2020-07" db="EMBL/GenBank/DDBJ databases">
        <title>Genomic Encyclopedia of Archaeal and Bacterial Type Strains, Phase II (KMG-II): from individual species to whole genera.</title>
        <authorList>
            <person name="Goeker M."/>
        </authorList>
    </citation>
    <scope>NUCLEOTIDE SEQUENCE [LARGE SCALE GENOMIC DNA]</scope>
    <source>
        <strain evidence="7 8">DSM 21226</strain>
    </source>
</reference>
<evidence type="ECO:0000256" key="2">
    <source>
        <dbReference type="ARBA" id="ARBA00022777"/>
    </source>
</evidence>
<dbReference type="GO" id="GO:0046983">
    <property type="term" value="F:protein dimerization activity"/>
    <property type="evidence" value="ECO:0007669"/>
    <property type="project" value="InterPro"/>
</dbReference>
<dbReference type="InterPro" id="IPR011712">
    <property type="entry name" value="Sig_transdc_His_kin_sub3_dim/P"/>
</dbReference>
<dbReference type="GO" id="GO:0016020">
    <property type="term" value="C:membrane"/>
    <property type="evidence" value="ECO:0007669"/>
    <property type="project" value="InterPro"/>
</dbReference>
<dbReference type="RefSeq" id="WP_179635093.1">
    <property type="nucleotide sequence ID" value="NZ_JACCFH010000001.1"/>
</dbReference>
<accession>A0A7Y9R197</accession>
<keyword evidence="3" id="KW-0902">Two-component regulatory system</keyword>
<dbReference type="SUPFAM" id="SSF55781">
    <property type="entry name" value="GAF domain-like"/>
    <property type="match status" value="1"/>
</dbReference>
<keyword evidence="4" id="KW-0175">Coiled coil</keyword>
<keyword evidence="2 7" id="KW-0418">Kinase</keyword>
<dbReference type="Gene3D" id="3.30.450.40">
    <property type="match status" value="1"/>
</dbReference>